<accession>A0AAV0BAA1</accession>
<comment type="caution">
    <text evidence="2">The sequence shown here is derived from an EMBL/GenBank/DDBJ whole genome shotgun (WGS) entry which is preliminary data.</text>
</comment>
<feature type="compositionally biased region" description="Low complexity" evidence="1">
    <location>
        <begin position="134"/>
        <end position="147"/>
    </location>
</feature>
<dbReference type="EMBL" id="CALTRL010004725">
    <property type="protein sequence ID" value="CAH7683496.1"/>
    <property type="molecule type" value="Genomic_DNA"/>
</dbReference>
<name>A0AAV0BAA1_PHAPC</name>
<gene>
    <name evidence="2" type="ORF">PPACK8108_LOCUS17052</name>
</gene>
<reference evidence="2" key="1">
    <citation type="submission" date="2022-06" db="EMBL/GenBank/DDBJ databases">
        <authorList>
            <consortium name="SYNGENTA / RWTH Aachen University"/>
        </authorList>
    </citation>
    <scope>NUCLEOTIDE SEQUENCE</scope>
</reference>
<evidence type="ECO:0000313" key="3">
    <source>
        <dbReference type="Proteomes" id="UP001153365"/>
    </source>
</evidence>
<dbReference type="AlphaFoldDB" id="A0AAV0BAA1"/>
<keyword evidence="3" id="KW-1185">Reference proteome</keyword>
<dbReference type="Proteomes" id="UP001153365">
    <property type="component" value="Unassembled WGS sequence"/>
</dbReference>
<organism evidence="2 3">
    <name type="scientific">Phakopsora pachyrhizi</name>
    <name type="common">Asian soybean rust disease fungus</name>
    <dbReference type="NCBI Taxonomy" id="170000"/>
    <lineage>
        <taxon>Eukaryota</taxon>
        <taxon>Fungi</taxon>
        <taxon>Dikarya</taxon>
        <taxon>Basidiomycota</taxon>
        <taxon>Pucciniomycotina</taxon>
        <taxon>Pucciniomycetes</taxon>
        <taxon>Pucciniales</taxon>
        <taxon>Phakopsoraceae</taxon>
        <taxon>Phakopsora</taxon>
    </lineage>
</organism>
<evidence type="ECO:0000313" key="2">
    <source>
        <dbReference type="EMBL" id="CAH7683496.1"/>
    </source>
</evidence>
<sequence>MDNPGSCACFFQATREWAEKEGLKGTLVPETSVHQPPPTTTPTVNLCSSLGSEDSKLALLSTGWSPQKQLRQAQPEASGQHKNPAPTTSGRGPDPAPTPLPPAEGPKPPTPLAPLPHLPLGPGAALTSNPPPLASATSSMSQAQAPSPWAPDPAPSPQAQALPLQAQPKEASFYSKIGLDQNHKSAHSHIACHTA</sequence>
<feature type="compositionally biased region" description="Low complexity" evidence="1">
    <location>
        <begin position="157"/>
        <end position="168"/>
    </location>
</feature>
<feature type="region of interest" description="Disordered" evidence="1">
    <location>
        <begin position="22"/>
        <end position="195"/>
    </location>
</feature>
<evidence type="ECO:0000256" key="1">
    <source>
        <dbReference type="SAM" id="MobiDB-lite"/>
    </source>
</evidence>
<proteinExistence type="predicted"/>
<feature type="compositionally biased region" description="Pro residues" evidence="1">
    <location>
        <begin position="94"/>
        <end position="119"/>
    </location>
</feature>
<protein>
    <submittedName>
        <fullName evidence="2">Uncharacterized protein</fullName>
    </submittedName>
</protein>
<feature type="compositionally biased region" description="Polar residues" evidence="1">
    <location>
        <begin position="62"/>
        <end position="89"/>
    </location>
</feature>